<gene>
    <name evidence="2" type="ORF">JKL49_04830</name>
</gene>
<evidence type="ECO:0000256" key="1">
    <source>
        <dbReference type="SAM" id="Phobius"/>
    </source>
</evidence>
<protein>
    <submittedName>
        <fullName evidence="2">Uncharacterized protein</fullName>
    </submittedName>
</protein>
<keyword evidence="1" id="KW-1133">Transmembrane helix</keyword>
<keyword evidence="1" id="KW-0472">Membrane</keyword>
<dbReference type="EMBL" id="CP068570">
    <property type="protein sequence ID" value="QQZ50725.1"/>
    <property type="molecule type" value="Genomic_DNA"/>
</dbReference>
<keyword evidence="1" id="KW-0812">Transmembrane</keyword>
<proteinExistence type="predicted"/>
<name>A0A974P5G1_9CAUL</name>
<evidence type="ECO:0000313" key="2">
    <source>
        <dbReference type="EMBL" id="QQZ50725.1"/>
    </source>
</evidence>
<reference evidence="2" key="1">
    <citation type="submission" date="2021-01" db="EMBL/GenBank/DDBJ databases">
        <title>Genome sequence of Phenylobacterium sp. 20VBR1 isolated from a valley glaceir, Ny-Alesund, Svalbard.</title>
        <authorList>
            <person name="Thomas F.A."/>
            <person name="Krishnan K.P."/>
            <person name="Sinha R.K."/>
        </authorList>
    </citation>
    <scope>NUCLEOTIDE SEQUENCE</scope>
    <source>
        <strain evidence="2">20VBR1</strain>
    </source>
</reference>
<sequence>MLWKRRNAISTDTMAHEQHEVRDAYERGRRDERRARKRHPIMMSLTFAAALVGGWCWCWPPRKGPSPVAAGSSIIAWLPPPTAPSRW</sequence>
<organism evidence="2">
    <name type="scientific">Phenylobacterium glaciei</name>
    <dbReference type="NCBI Taxonomy" id="2803784"/>
    <lineage>
        <taxon>Bacteria</taxon>
        <taxon>Pseudomonadati</taxon>
        <taxon>Pseudomonadota</taxon>
        <taxon>Alphaproteobacteria</taxon>
        <taxon>Caulobacterales</taxon>
        <taxon>Caulobacteraceae</taxon>
        <taxon>Phenylobacterium</taxon>
    </lineage>
</organism>
<feature type="transmembrane region" description="Helical" evidence="1">
    <location>
        <begin position="39"/>
        <end position="57"/>
    </location>
</feature>
<dbReference type="AlphaFoldDB" id="A0A974P5G1"/>
<accession>A0A974P5G1</accession>